<name>A0A9D5B143_PEA</name>
<dbReference type="EMBL" id="JAMSHJ010000003">
    <property type="protein sequence ID" value="KAI5426411.1"/>
    <property type="molecule type" value="Genomic_DNA"/>
</dbReference>
<keyword evidence="3" id="KW-1185">Reference proteome</keyword>
<feature type="compositionally biased region" description="Basic and acidic residues" evidence="1">
    <location>
        <begin position="103"/>
        <end position="124"/>
    </location>
</feature>
<reference evidence="2 3" key="1">
    <citation type="journal article" date="2022" name="Nat. Genet.">
        <title>Improved pea reference genome and pan-genome highlight genomic features and evolutionary characteristics.</title>
        <authorList>
            <person name="Yang T."/>
            <person name="Liu R."/>
            <person name="Luo Y."/>
            <person name="Hu S."/>
            <person name="Wang D."/>
            <person name="Wang C."/>
            <person name="Pandey M.K."/>
            <person name="Ge S."/>
            <person name="Xu Q."/>
            <person name="Li N."/>
            <person name="Li G."/>
            <person name="Huang Y."/>
            <person name="Saxena R.K."/>
            <person name="Ji Y."/>
            <person name="Li M."/>
            <person name="Yan X."/>
            <person name="He Y."/>
            <person name="Liu Y."/>
            <person name="Wang X."/>
            <person name="Xiang C."/>
            <person name="Varshney R.K."/>
            <person name="Ding H."/>
            <person name="Gao S."/>
            <person name="Zong X."/>
        </authorList>
    </citation>
    <scope>NUCLEOTIDE SEQUENCE [LARGE SCALE GENOMIC DNA]</scope>
    <source>
        <strain evidence="2 3">cv. Zhongwan 6</strain>
    </source>
</reference>
<evidence type="ECO:0000256" key="1">
    <source>
        <dbReference type="SAM" id="MobiDB-lite"/>
    </source>
</evidence>
<evidence type="ECO:0000313" key="3">
    <source>
        <dbReference type="Proteomes" id="UP001058974"/>
    </source>
</evidence>
<sequence>MNFDQSQPKSDKVKTLINNANIASAAQIANQLSSAVVNLAAKQLSAVSNSDISPLADFLSLEPLAGPFKNLKKRIVYLNLVLQTLSWQPLKRLAAMEAYDASSRAHEGQERKSNEGEEPPRLDINDPASVRVPPTAHIRRHVARLGLKLQSYARAALLDIFCNDQINGGSDSTGPSGGVVNNYNMCPRYDDMIFLINSHLPHWKCPNETYPQGSFSKDIHVATSAVVEDGSKSLNDGTCSCGSIDSTSYSTPLPCVGPCSGHHHQASSESKPEWQHAV</sequence>
<dbReference type="AlphaFoldDB" id="A0A9D5B143"/>
<dbReference type="PANTHER" id="PTHR48187:SF2">
    <property type="entry name" value="LD21810P"/>
    <property type="match status" value="1"/>
</dbReference>
<accession>A0A9D5B143</accession>
<evidence type="ECO:0000313" key="2">
    <source>
        <dbReference type="EMBL" id="KAI5426411.1"/>
    </source>
</evidence>
<protein>
    <submittedName>
        <fullName evidence="2">Uncharacterized protein</fullName>
    </submittedName>
</protein>
<dbReference type="PANTHER" id="PTHR48187">
    <property type="entry name" value="LD21810P"/>
    <property type="match status" value="1"/>
</dbReference>
<gene>
    <name evidence="2" type="ORF">KIW84_032002</name>
</gene>
<feature type="region of interest" description="Disordered" evidence="1">
    <location>
        <begin position="101"/>
        <end position="130"/>
    </location>
</feature>
<proteinExistence type="predicted"/>
<comment type="caution">
    <text evidence="2">The sequence shown here is derived from an EMBL/GenBank/DDBJ whole genome shotgun (WGS) entry which is preliminary data.</text>
</comment>
<dbReference type="Gramene" id="Psat03G0200200-T1">
    <property type="protein sequence ID" value="KAI5426411.1"/>
    <property type="gene ID" value="KIW84_032002"/>
</dbReference>
<organism evidence="2 3">
    <name type="scientific">Pisum sativum</name>
    <name type="common">Garden pea</name>
    <name type="synonym">Lathyrus oleraceus</name>
    <dbReference type="NCBI Taxonomy" id="3888"/>
    <lineage>
        <taxon>Eukaryota</taxon>
        <taxon>Viridiplantae</taxon>
        <taxon>Streptophyta</taxon>
        <taxon>Embryophyta</taxon>
        <taxon>Tracheophyta</taxon>
        <taxon>Spermatophyta</taxon>
        <taxon>Magnoliopsida</taxon>
        <taxon>eudicotyledons</taxon>
        <taxon>Gunneridae</taxon>
        <taxon>Pentapetalae</taxon>
        <taxon>rosids</taxon>
        <taxon>fabids</taxon>
        <taxon>Fabales</taxon>
        <taxon>Fabaceae</taxon>
        <taxon>Papilionoideae</taxon>
        <taxon>50 kb inversion clade</taxon>
        <taxon>NPAAA clade</taxon>
        <taxon>Hologalegina</taxon>
        <taxon>IRL clade</taxon>
        <taxon>Fabeae</taxon>
        <taxon>Lathyrus</taxon>
    </lineage>
</organism>
<dbReference type="Proteomes" id="UP001058974">
    <property type="component" value="Chromosome 3"/>
</dbReference>